<name>A0A1I2R5U9_9BACL</name>
<sequence>MEKSRYAAGLEKLNEVDGKVGDMVIQSLKDIAPDLGKFIIEFAFGDIYTRPELDLRQRELITLSSLASIGGTENQLRVHINGALNVGITAKEISEIFIQCIPYVGFPRTLNAVAVAKEVFKERKLI</sequence>
<organism evidence="2 3">
    <name type="scientific">Sporolactobacillus nakayamae</name>
    <dbReference type="NCBI Taxonomy" id="269670"/>
    <lineage>
        <taxon>Bacteria</taxon>
        <taxon>Bacillati</taxon>
        <taxon>Bacillota</taxon>
        <taxon>Bacilli</taxon>
        <taxon>Bacillales</taxon>
        <taxon>Sporolactobacillaceae</taxon>
        <taxon>Sporolactobacillus</taxon>
    </lineage>
</organism>
<protein>
    <submittedName>
        <fullName evidence="2">4-carboxymuconolactone decarboxylase</fullName>
    </submittedName>
</protein>
<dbReference type="AlphaFoldDB" id="A0A1I2R5U9"/>
<dbReference type="InterPro" id="IPR029032">
    <property type="entry name" value="AhpD-like"/>
</dbReference>
<dbReference type="GO" id="GO:0051920">
    <property type="term" value="F:peroxiredoxin activity"/>
    <property type="evidence" value="ECO:0007669"/>
    <property type="project" value="InterPro"/>
</dbReference>
<reference evidence="3" key="1">
    <citation type="submission" date="2016-10" db="EMBL/GenBank/DDBJ databases">
        <authorList>
            <person name="Varghese N."/>
            <person name="Submissions S."/>
        </authorList>
    </citation>
    <scope>NUCLEOTIDE SEQUENCE [LARGE SCALE GENOMIC DNA]</scope>
    <source>
        <strain evidence="3">ATCC 700379</strain>
    </source>
</reference>
<dbReference type="InterPro" id="IPR052512">
    <property type="entry name" value="4CMD/NDH-1_regulator"/>
</dbReference>
<dbReference type="RefSeq" id="WP_245734120.1">
    <property type="nucleotide sequence ID" value="NZ_FOOY01000008.1"/>
</dbReference>
<dbReference type="Proteomes" id="UP000198752">
    <property type="component" value="Unassembled WGS sequence"/>
</dbReference>
<evidence type="ECO:0000313" key="2">
    <source>
        <dbReference type="EMBL" id="SFG33977.1"/>
    </source>
</evidence>
<proteinExistence type="predicted"/>
<keyword evidence="3" id="KW-1185">Reference proteome</keyword>
<dbReference type="Gene3D" id="1.20.1290.10">
    <property type="entry name" value="AhpD-like"/>
    <property type="match status" value="1"/>
</dbReference>
<dbReference type="PANTHER" id="PTHR33570:SF10">
    <property type="entry name" value="GAMMA-CARBOXYMUCONOLACTONE DECARBOXYLASE"/>
    <property type="match status" value="1"/>
</dbReference>
<evidence type="ECO:0000259" key="1">
    <source>
        <dbReference type="Pfam" id="PF02627"/>
    </source>
</evidence>
<dbReference type="SUPFAM" id="SSF69118">
    <property type="entry name" value="AhpD-like"/>
    <property type="match status" value="1"/>
</dbReference>
<dbReference type="PANTHER" id="PTHR33570">
    <property type="entry name" value="4-CARBOXYMUCONOLACTONE DECARBOXYLASE FAMILY PROTEIN"/>
    <property type="match status" value="1"/>
</dbReference>
<dbReference type="InterPro" id="IPR003779">
    <property type="entry name" value="CMD-like"/>
</dbReference>
<accession>A0A1I2R5U9</accession>
<dbReference type="STRING" id="269670.SAMN02982927_01442"/>
<evidence type="ECO:0000313" key="3">
    <source>
        <dbReference type="Proteomes" id="UP000198752"/>
    </source>
</evidence>
<dbReference type="Pfam" id="PF02627">
    <property type="entry name" value="CMD"/>
    <property type="match status" value="1"/>
</dbReference>
<dbReference type="EMBL" id="FOOY01000008">
    <property type="protein sequence ID" value="SFG33977.1"/>
    <property type="molecule type" value="Genomic_DNA"/>
</dbReference>
<gene>
    <name evidence="2" type="ORF">SAMN02982927_01442</name>
</gene>
<feature type="domain" description="Carboxymuconolactone decarboxylase-like" evidence="1">
    <location>
        <begin position="33"/>
        <end position="118"/>
    </location>
</feature>